<dbReference type="SUPFAM" id="SSF55486">
    <property type="entry name" value="Metalloproteases ('zincins'), catalytic domain"/>
    <property type="match status" value="1"/>
</dbReference>
<dbReference type="PROSITE" id="PS51885">
    <property type="entry name" value="NEPRILYSIN"/>
    <property type="match status" value="1"/>
</dbReference>
<keyword evidence="4" id="KW-0479">Metal-binding</keyword>
<dbReference type="GO" id="GO:0046872">
    <property type="term" value="F:metal ion binding"/>
    <property type="evidence" value="ECO:0007669"/>
    <property type="project" value="UniProtKB-KW"/>
</dbReference>
<dbReference type="InterPro" id="IPR018497">
    <property type="entry name" value="Peptidase_M13_C"/>
</dbReference>
<name>A0A147BCG2_IXORI</name>
<dbReference type="Pfam" id="PF01431">
    <property type="entry name" value="Peptidase_M13"/>
    <property type="match status" value="1"/>
</dbReference>
<dbReference type="InterPro" id="IPR042089">
    <property type="entry name" value="Peptidase_M13_dom_2"/>
</dbReference>
<evidence type="ECO:0000256" key="7">
    <source>
        <dbReference type="ARBA" id="ARBA00023049"/>
    </source>
</evidence>
<keyword evidence="7" id="KW-0482">Metalloprotease</keyword>
<evidence type="ECO:0000256" key="2">
    <source>
        <dbReference type="ARBA" id="ARBA00007357"/>
    </source>
</evidence>
<evidence type="ECO:0000256" key="5">
    <source>
        <dbReference type="ARBA" id="ARBA00022801"/>
    </source>
</evidence>
<dbReference type="AlphaFoldDB" id="A0A147BCG2"/>
<feature type="domain" description="Peptidase M13 C-terminal" evidence="8">
    <location>
        <begin position="461"/>
        <end position="665"/>
    </location>
</feature>
<organism evidence="10">
    <name type="scientific">Ixodes ricinus</name>
    <name type="common">Common tick</name>
    <name type="synonym">Acarus ricinus</name>
    <dbReference type="NCBI Taxonomy" id="34613"/>
    <lineage>
        <taxon>Eukaryota</taxon>
        <taxon>Metazoa</taxon>
        <taxon>Ecdysozoa</taxon>
        <taxon>Arthropoda</taxon>
        <taxon>Chelicerata</taxon>
        <taxon>Arachnida</taxon>
        <taxon>Acari</taxon>
        <taxon>Parasitiformes</taxon>
        <taxon>Ixodida</taxon>
        <taxon>Ixodoidea</taxon>
        <taxon>Ixodidae</taxon>
        <taxon>Ixodinae</taxon>
        <taxon>Ixodes</taxon>
    </lineage>
</organism>
<dbReference type="GO" id="GO:0005886">
    <property type="term" value="C:plasma membrane"/>
    <property type="evidence" value="ECO:0007669"/>
    <property type="project" value="TreeGrafter"/>
</dbReference>
<dbReference type="Pfam" id="PF05649">
    <property type="entry name" value="Peptidase_M13_N"/>
    <property type="match status" value="1"/>
</dbReference>
<evidence type="ECO:0000259" key="9">
    <source>
        <dbReference type="Pfam" id="PF05649"/>
    </source>
</evidence>
<dbReference type="Gene3D" id="3.40.390.10">
    <property type="entry name" value="Collagenase (Catalytic Domain)"/>
    <property type="match status" value="1"/>
</dbReference>
<dbReference type="GO" id="GO:0004222">
    <property type="term" value="F:metalloendopeptidase activity"/>
    <property type="evidence" value="ECO:0007669"/>
    <property type="project" value="InterPro"/>
</dbReference>
<dbReference type="InterPro" id="IPR008753">
    <property type="entry name" value="Peptidase_M13_N"/>
</dbReference>
<comment type="cofactor">
    <cofactor evidence="1">
        <name>Zn(2+)</name>
        <dbReference type="ChEBI" id="CHEBI:29105"/>
    </cofactor>
</comment>
<protein>
    <submittedName>
        <fullName evidence="10">Putative peptidase family m13 includes neprilysin</fullName>
    </submittedName>
</protein>
<evidence type="ECO:0000313" key="10">
    <source>
        <dbReference type="EMBL" id="JAR88449.1"/>
    </source>
</evidence>
<evidence type="ECO:0000256" key="3">
    <source>
        <dbReference type="ARBA" id="ARBA00022670"/>
    </source>
</evidence>
<evidence type="ECO:0000259" key="8">
    <source>
        <dbReference type="Pfam" id="PF01431"/>
    </source>
</evidence>
<sequence length="667" mass="75842">ALSPCDNFYDYTCATWAEEHPVPRGADRVSYRSSLVDYVEKRLDEIVRAELRKVLSMPLAFNFLSSHVKAILMRNACMEVERLNDRGLGPLREVLQTLHLPEWPTVKIEFDGSQIEDVAGALGSRLGLFPLASVDVVRDPERPDKFLIALYDPSREVFRRGAFLRNEREVLEYESLVRKAFDKLGNPALSDLLGSAVLGLEDEISQALGPTMQPEDKVNLFGKMSVADLPTCSKFRWLKFLNRTMEKVRPVHRDNNVLVRNLPYLKKLVEILEGRQRRTIINYLGLKALLVFSPLLPTNTEGAIAGLYGRLLTGRAPQQLPRWRLCLRAAEDAMPFAFLSMYHNVFVKEHNVLQLRASLSKMKDLLGASLEDITWLGSRDTPKALEKLKRVDFVEFFPGWVMSEEERNVFYESVRDVPVGNLLRSVMSAKTAHIDNRFRRLLYNPKHVGWFGSVFDVHVTYDPQNNTLYVPMAMFAEPMGFDSTETPLYIPRVLADMAHKLMGVVTGLGSLYDVNNGVGSWWTLGTADVYSNYSRCLSRQYNASLDFGKATKHYSAKTVESNVRDNAALPFLQKVFTQHLRERGIKGNFMLPNLANVTKMQLFYIAFAMGFCENFNDGFVQTHIKTSTEALASHRVNIPLWNIDGFGDAFHCIKGSAMNPRQKCKFW</sequence>
<dbReference type="EMBL" id="GEGO01006955">
    <property type="protein sequence ID" value="JAR88449.1"/>
    <property type="molecule type" value="Transcribed_RNA"/>
</dbReference>
<dbReference type="PANTHER" id="PTHR11733">
    <property type="entry name" value="ZINC METALLOPROTEASE FAMILY M13 NEPRILYSIN-RELATED"/>
    <property type="match status" value="1"/>
</dbReference>
<keyword evidence="3" id="KW-0645">Protease</keyword>
<feature type="non-terminal residue" evidence="10">
    <location>
        <position position="1"/>
    </location>
</feature>
<dbReference type="Gene3D" id="1.10.1380.10">
    <property type="entry name" value="Neutral endopeptidase , domain2"/>
    <property type="match status" value="1"/>
</dbReference>
<dbReference type="InterPro" id="IPR024079">
    <property type="entry name" value="MetalloPept_cat_dom_sf"/>
</dbReference>
<dbReference type="CDD" id="cd08662">
    <property type="entry name" value="M13"/>
    <property type="match status" value="1"/>
</dbReference>
<proteinExistence type="inferred from homology"/>
<evidence type="ECO:0000256" key="1">
    <source>
        <dbReference type="ARBA" id="ARBA00001947"/>
    </source>
</evidence>
<comment type="similarity">
    <text evidence="2">Belongs to the peptidase M13 family.</text>
</comment>
<dbReference type="InterPro" id="IPR000718">
    <property type="entry name" value="Peptidase_M13"/>
</dbReference>
<accession>A0A147BCG2</accession>
<reference evidence="10" key="1">
    <citation type="journal article" date="2018" name="PLoS Negl. Trop. Dis.">
        <title>Sialome diversity of ticks revealed by RNAseq of single tick salivary glands.</title>
        <authorList>
            <person name="Perner J."/>
            <person name="Kropackova S."/>
            <person name="Kopacek P."/>
            <person name="Ribeiro J.M."/>
        </authorList>
    </citation>
    <scope>NUCLEOTIDE SEQUENCE</scope>
    <source>
        <strain evidence="10">Siblings of single egg batch collected in Ceske Budejovice</strain>
        <tissue evidence="10">Salivary glands</tissue>
    </source>
</reference>
<evidence type="ECO:0000256" key="6">
    <source>
        <dbReference type="ARBA" id="ARBA00022833"/>
    </source>
</evidence>
<keyword evidence="6" id="KW-0862">Zinc</keyword>
<dbReference type="PANTHER" id="PTHR11733:SF241">
    <property type="entry name" value="GH26575P-RELATED"/>
    <property type="match status" value="1"/>
</dbReference>
<keyword evidence="5" id="KW-0378">Hydrolase</keyword>
<evidence type="ECO:0000256" key="4">
    <source>
        <dbReference type="ARBA" id="ARBA00022723"/>
    </source>
</evidence>
<dbReference type="GO" id="GO:0016485">
    <property type="term" value="P:protein processing"/>
    <property type="evidence" value="ECO:0007669"/>
    <property type="project" value="TreeGrafter"/>
</dbReference>
<feature type="domain" description="Peptidase M13 N-terminal" evidence="9">
    <location>
        <begin position="4"/>
        <end position="391"/>
    </location>
</feature>
<feature type="non-terminal residue" evidence="10">
    <location>
        <position position="667"/>
    </location>
</feature>